<accession>A0A1N7Q1L6</accession>
<reference evidence="3" key="1">
    <citation type="submission" date="2017-01" db="EMBL/GenBank/DDBJ databases">
        <authorList>
            <person name="Varghese N."/>
            <person name="Submissions S."/>
        </authorList>
    </citation>
    <scope>NUCLEOTIDE SEQUENCE [LARGE SCALE GENOMIC DNA]</scope>
    <source>
        <strain evidence="3">DSM 46698</strain>
    </source>
</reference>
<evidence type="ECO:0000313" key="3">
    <source>
        <dbReference type="Proteomes" id="UP000186026"/>
    </source>
</evidence>
<dbReference type="STRING" id="529505.SAMN05421761_1256"/>
<name>A0A1N7Q1L6_9BACT</name>
<dbReference type="Proteomes" id="UP000186026">
    <property type="component" value="Unassembled WGS sequence"/>
</dbReference>
<feature type="transmembrane region" description="Helical" evidence="1">
    <location>
        <begin position="21"/>
        <end position="45"/>
    </location>
</feature>
<gene>
    <name evidence="2" type="ORF">SAMN05421761_1256</name>
</gene>
<keyword evidence="1" id="KW-1133">Transmembrane helix</keyword>
<dbReference type="AlphaFoldDB" id="A0A1N7Q1L6"/>
<evidence type="ECO:0000256" key="1">
    <source>
        <dbReference type="SAM" id="Phobius"/>
    </source>
</evidence>
<protein>
    <submittedName>
        <fullName evidence="2">Uncharacterized protein</fullName>
    </submittedName>
</protein>
<keyword evidence="1" id="KW-0472">Membrane</keyword>
<feature type="transmembrane region" description="Helical" evidence="1">
    <location>
        <begin position="65"/>
        <end position="90"/>
    </location>
</feature>
<proteinExistence type="predicted"/>
<organism evidence="2 3">
    <name type="scientific">Belliella pelovolcani</name>
    <dbReference type="NCBI Taxonomy" id="529505"/>
    <lineage>
        <taxon>Bacteria</taxon>
        <taxon>Pseudomonadati</taxon>
        <taxon>Bacteroidota</taxon>
        <taxon>Cytophagia</taxon>
        <taxon>Cytophagales</taxon>
        <taxon>Cyclobacteriaceae</taxon>
        <taxon>Belliella</taxon>
    </lineage>
</organism>
<evidence type="ECO:0000313" key="2">
    <source>
        <dbReference type="EMBL" id="SIT16784.1"/>
    </source>
</evidence>
<dbReference type="EMBL" id="FTOP01000025">
    <property type="protein sequence ID" value="SIT16784.1"/>
    <property type="molecule type" value="Genomic_DNA"/>
</dbReference>
<keyword evidence="1" id="KW-0812">Transmembrane</keyword>
<sequence length="111" mass="13211">MEVNTQMHSIFGRWWIPIRKWFYPIWLFFELTIRFIDYSISVYDYLIAKPGYWVPFFGKTGLQNGAVICSISTFVICTIFLTVSACFVIYKFFETDNLTATLFEVKVKRFL</sequence>
<keyword evidence="3" id="KW-1185">Reference proteome</keyword>
<dbReference type="OrthoDB" id="1189484at2"/>